<evidence type="ECO:0000313" key="2">
    <source>
        <dbReference type="Proteomes" id="UP000229976"/>
    </source>
</evidence>
<protein>
    <recommendedName>
        <fullName evidence="3">3-deoxy-D-manno-octulosonic acid transferase</fullName>
    </recommendedName>
</protein>
<comment type="caution">
    <text evidence="1">The sequence shown here is derived from an EMBL/GenBank/DDBJ whole genome shotgun (WGS) entry which is preliminary data.</text>
</comment>
<organism evidence="1 2">
    <name type="scientific">Candidatus Nealsonbacteria bacterium CG23_combo_of_CG06-09_8_20_14_all_39_17</name>
    <dbReference type="NCBI Taxonomy" id="1974722"/>
    <lineage>
        <taxon>Bacteria</taxon>
        <taxon>Candidatus Nealsoniibacteriota</taxon>
    </lineage>
</organism>
<dbReference type="Pfam" id="PF12686">
    <property type="entry name" value="DUF3800"/>
    <property type="match status" value="1"/>
</dbReference>
<dbReference type="EMBL" id="PCRO01000024">
    <property type="protein sequence ID" value="PIP22833.1"/>
    <property type="molecule type" value="Genomic_DNA"/>
</dbReference>
<evidence type="ECO:0008006" key="3">
    <source>
        <dbReference type="Google" id="ProtNLM"/>
    </source>
</evidence>
<accession>A0A2G9YVR2</accession>
<reference evidence="1 2" key="1">
    <citation type="submission" date="2017-09" db="EMBL/GenBank/DDBJ databases">
        <title>Depth-based differentiation of microbial function through sediment-hosted aquifers and enrichment of novel symbionts in the deep terrestrial subsurface.</title>
        <authorList>
            <person name="Probst A.J."/>
            <person name="Ladd B."/>
            <person name="Jarett J.K."/>
            <person name="Geller-Mcgrath D.E."/>
            <person name="Sieber C.M."/>
            <person name="Emerson J.B."/>
            <person name="Anantharaman K."/>
            <person name="Thomas B.C."/>
            <person name="Malmstrom R."/>
            <person name="Stieglmeier M."/>
            <person name="Klingl A."/>
            <person name="Woyke T."/>
            <person name="Ryan C.M."/>
            <person name="Banfield J.F."/>
        </authorList>
    </citation>
    <scope>NUCLEOTIDE SEQUENCE [LARGE SCALE GENOMIC DNA]</scope>
    <source>
        <strain evidence="1">CG23_combo_of_CG06-09_8_20_14_all_39_17</strain>
    </source>
</reference>
<evidence type="ECO:0000313" key="1">
    <source>
        <dbReference type="EMBL" id="PIP22833.1"/>
    </source>
</evidence>
<name>A0A2G9YVR2_9BACT</name>
<gene>
    <name evidence="1" type="ORF">COX37_01865</name>
</gene>
<proteinExistence type="predicted"/>
<dbReference type="Proteomes" id="UP000229976">
    <property type="component" value="Unassembled WGS sequence"/>
</dbReference>
<dbReference type="AlphaFoldDB" id="A0A2G9YVR2"/>
<sequence>MGKKREIKFLEINFMLEQQNKKYHFFLDETGDHGLTFIDDNFPIFLLVGCLFEDSEYQKAVANIIALKQEFFNTSQVILHSRDIRKCEGSFQVLFDIDIKKRFYERLNKIISEAKFIIISVAIDKKRHIEKYGKVADNPYSICLSYILERLVFCTDDKNSSPKVSITIEKRGRKEDEQLLAHYNEIIDRGTFHVISTRFEKRIESFSMVTKKDNDNGLQIADLCAYPIARHVLNSEEPYIPFTIIKNKLYCSGAGKIDGYGLKIFS</sequence>
<dbReference type="InterPro" id="IPR024524">
    <property type="entry name" value="DUF3800"/>
</dbReference>